<gene>
    <name evidence="2" type="ORF">RHOBADRAFT_66725</name>
</gene>
<reference evidence="2 3" key="1">
    <citation type="journal article" date="2015" name="Front. Microbiol.">
        <title>Genome sequence of the plant growth promoting endophytic yeast Rhodotorula graminis WP1.</title>
        <authorList>
            <person name="Firrincieli A."/>
            <person name="Otillar R."/>
            <person name="Salamov A."/>
            <person name="Schmutz J."/>
            <person name="Khan Z."/>
            <person name="Redman R.S."/>
            <person name="Fleck N.D."/>
            <person name="Lindquist E."/>
            <person name="Grigoriev I.V."/>
            <person name="Doty S.L."/>
        </authorList>
    </citation>
    <scope>NUCLEOTIDE SEQUENCE [LARGE SCALE GENOMIC DNA]</scope>
    <source>
        <strain evidence="2 3">WP1</strain>
    </source>
</reference>
<dbReference type="GeneID" id="28979507"/>
<evidence type="ECO:0000313" key="2">
    <source>
        <dbReference type="EMBL" id="KPV73608.1"/>
    </source>
</evidence>
<sequence>MSAPSRPGPSSPPSHLAQPSPPPSASSASASHPEPYDSPLKAAPPTSASSTYAAGGQETDGPDEAGDEREDGDLGLRAGPAAVRSSPVRDKGKGRAVEGPYSHVRGASGDVVLDMRPAGDEDEDDEAAEERRIQQNLAKWSRADAKRRASLRRSTKLVMPSLPSPPPLSPTSLVRRTSTLLRTGSRRRAGSGTVEASSLEAGDFELGGTDAMQLEEGVAGRRARKKLSVQVGAAEGSATTLVDAGRPSGKGGLAQVGEDDEAVRAGGPSRLPPDERLSLDNASLVTPTSTHHPSNPFSPSNASFVSLESTATDRTARAASRFIEDLPVLPSSTPSTPQGSPTKRSSMAPGSNPFLDVVVTSPTPTRPGALSLRTGSSHTLHTVNSNASTVHMPTTASFCAPAPPPPRTPSPAWSSNHSTPFSSPGLYTPANARQRRPSPRTSMPSMRAASPSSSAYGAQQEQRRRGGDIGDDDEDDIGWLDWLLCGCFRVGDGQRDGRIEQQGRTNPME</sequence>
<evidence type="ECO:0000313" key="3">
    <source>
        <dbReference type="Proteomes" id="UP000053890"/>
    </source>
</evidence>
<feature type="compositionally biased region" description="Low complexity" evidence="1">
    <location>
        <begin position="43"/>
        <end position="54"/>
    </location>
</feature>
<accession>A0A0P9H117</accession>
<protein>
    <submittedName>
        <fullName evidence="2">Uncharacterized protein</fullName>
    </submittedName>
</protein>
<feature type="compositionally biased region" description="Acidic residues" evidence="1">
    <location>
        <begin position="60"/>
        <end position="73"/>
    </location>
</feature>
<feature type="region of interest" description="Disordered" evidence="1">
    <location>
        <begin position="233"/>
        <end position="277"/>
    </location>
</feature>
<feature type="region of interest" description="Disordered" evidence="1">
    <location>
        <begin position="394"/>
        <end position="473"/>
    </location>
</feature>
<name>A0A0P9H117_RHOGW</name>
<dbReference type="OMA" id="WLLCGCF"/>
<keyword evidence="3" id="KW-1185">Reference proteome</keyword>
<feature type="region of interest" description="Disordered" evidence="1">
    <location>
        <begin position="490"/>
        <end position="509"/>
    </location>
</feature>
<dbReference type="RefSeq" id="XP_018269657.1">
    <property type="nucleotide sequence ID" value="XM_018419061.1"/>
</dbReference>
<dbReference type="EMBL" id="KQ474082">
    <property type="protein sequence ID" value="KPV73608.1"/>
    <property type="molecule type" value="Genomic_DNA"/>
</dbReference>
<proteinExistence type="predicted"/>
<feature type="compositionally biased region" description="Pro residues" evidence="1">
    <location>
        <begin position="1"/>
        <end position="12"/>
    </location>
</feature>
<organism evidence="2 3">
    <name type="scientific">Rhodotorula graminis (strain WP1)</name>
    <dbReference type="NCBI Taxonomy" id="578459"/>
    <lineage>
        <taxon>Eukaryota</taxon>
        <taxon>Fungi</taxon>
        <taxon>Dikarya</taxon>
        <taxon>Basidiomycota</taxon>
        <taxon>Pucciniomycotina</taxon>
        <taxon>Microbotryomycetes</taxon>
        <taxon>Sporidiobolales</taxon>
        <taxon>Sporidiobolaceae</taxon>
        <taxon>Rhodotorula</taxon>
    </lineage>
</organism>
<feature type="compositionally biased region" description="Basic and acidic residues" evidence="1">
    <location>
        <begin position="87"/>
        <end position="96"/>
    </location>
</feature>
<dbReference type="Proteomes" id="UP000053890">
    <property type="component" value="Unassembled WGS sequence"/>
</dbReference>
<dbReference type="AlphaFoldDB" id="A0A0P9H117"/>
<dbReference type="OrthoDB" id="2529140at2759"/>
<feature type="compositionally biased region" description="Basic and acidic residues" evidence="1">
    <location>
        <begin position="492"/>
        <end position="501"/>
    </location>
</feature>
<feature type="region of interest" description="Disordered" evidence="1">
    <location>
        <begin position="361"/>
        <end position="380"/>
    </location>
</feature>
<feature type="region of interest" description="Disordered" evidence="1">
    <location>
        <begin position="322"/>
        <end position="355"/>
    </location>
</feature>
<evidence type="ECO:0000256" key="1">
    <source>
        <dbReference type="SAM" id="MobiDB-lite"/>
    </source>
</evidence>
<feature type="compositionally biased region" description="Low complexity" evidence="1">
    <location>
        <begin position="330"/>
        <end position="342"/>
    </location>
</feature>
<feature type="compositionally biased region" description="Low complexity" evidence="1">
    <location>
        <begin position="442"/>
        <end position="455"/>
    </location>
</feature>
<feature type="region of interest" description="Disordered" evidence="1">
    <location>
        <begin position="1"/>
        <end position="175"/>
    </location>
</feature>